<evidence type="ECO:0000256" key="1">
    <source>
        <dbReference type="ARBA" id="ARBA00022679"/>
    </source>
</evidence>
<evidence type="ECO:0000256" key="3">
    <source>
        <dbReference type="SAM" id="MobiDB-lite"/>
    </source>
</evidence>
<evidence type="ECO:0000256" key="2">
    <source>
        <dbReference type="ARBA" id="ARBA00023315"/>
    </source>
</evidence>
<dbReference type="HOGENOM" id="CLU_086044_1_0_1"/>
<dbReference type="Proteomes" id="UP000030671">
    <property type="component" value="Unassembled WGS sequence"/>
</dbReference>
<dbReference type="Gene3D" id="3.40.630.30">
    <property type="match status" value="1"/>
</dbReference>
<keyword evidence="6" id="KW-1185">Reference proteome</keyword>
<evidence type="ECO:0000259" key="4">
    <source>
        <dbReference type="PROSITE" id="PS51186"/>
    </source>
</evidence>
<feature type="compositionally biased region" description="Pro residues" evidence="3">
    <location>
        <begin position="115"/>
        <end position="130"/>
    </location>
</feature>
<organism evidence="5 6">
    <name type="scientific">Heterobasidion irregulare (strain TC 32-1)</name>
    <dbReference type="NCBI Taxonomy" id="747525"/>
    <lineage>
        <taxon>Eukaryota</taxon>
        <taxon>Fungi</taxon>
        <taxon>Dikarya</taxon>
        <taxon>Basidiomycota</taxon>
        <taxon>Agaricomycotina</taxon>
        <taxon>Agaricomycetes</taxon>
        <taxon>Russulales</taxon>
        <taxon>Bondarzewiaceae</taxon>
        <taxon>Heterobasidion</taxon>
        <taxon>Heterobasidion annosum species complex</taxon>
    </lineage>
</organism>
<dbReference type="AlphaFoldDB" id="W4KDP5"/>
<dbReference type="RefSeq" id="XP_009543647.1">
    <property type="nucleotide sequence ID" value="XM_009545352.1"/>
</dbReference>
<sequence>MPLAIRPATPADAPALSRICLLTADAGADAAPLHAHPALPGLVWALPYVCLPEHTWGFVLVDQEQDQGPARGPDEPDRSHAVLGYILGATDTRALEAQAEAEWWPALREKYPLPADTPPPAEDPSPPPLSPAYDPVNPGPGPARTPADAHYVALLHSGWAPAPAACVRLGPAHMHIDLLPAAQRQGWGRRLVAAAVRHLRADVHAVWLGMDPRNAGARAFYERLGFRAVEGAPGNYLGLRFDEWEG</sequence>
<dbReference type="KEGG" id="hir:HETIRDRAFT_443997"/>
<gene>
    <name evidence="5" type="ORF">HETIRDRAFT_443997</name>
</gene>
<dbReference type="GO" id="GO:0016747">
    <property type="term" value="F:acyltransferase activity, transferring groups other than amino-acyl groups"/>
    <property type="evidence" value="ECO:0007669"/>
    <property type="project" value="InterPro"/>
</dbReference>
<dbReference type="InParanoid" id="W4KDP5"/>
<keyword evidence="1" id="KW-0808">Transferase</keyword>
<name>W4KDP5_HETIT</name>
<reference evidence="5 6" key="1">
    <citation type="journal article" date="2012" name="New Phytol.">
        <title>Insight into trade-off between wood decay and parasitism from the genome of a fungal forest pathogen.</title>
        <authorList>
            <person name="Olson A."/>
            <person name="Aerts A."/>
            <person name="Asiegbu F."/>
            <person name="Belbahri L."/>
            <person name="Bouzid O."/>
            <person name="Broberg A."/>
            <person name="Canback B."/>
            <person name="Coutinho P.M."/>
            <person name="Cullen D."/>
            <person name="Dalman K."/>
            <person name="Deflorio G."/>
            <person name="van Diepen L.T."/>
            <person name="Dunand C."/>
            <person name="Duplessis S."/>
            <person name="Durling M."/>
            <person name="Gonthier P."/>
            <person name="Grimwood J."/>
            <person name="Fossdal C.G."/>
            <person name="Hansson D."/>
            <person name="Henrissat B."/>
            <person name="Hietala A."/>
            <person name="Himmelstrand K."/>
            <person name="Hoffmeister D."/>
            <person name="Hogberg N."/>
            <person name="James T.Y."/>
            <person name="Karlsson M."/>
            <person name="Kohler A."/>
            <person name="Kues U."/>
            <person name="Lee Y.H."/>
            <person name="Lin Y.C."/>
            <person name="Lind M."/>
            <person name="Lindquist E."/>
            <person name="Lombard V."/>
            <person name="Lucas S."/>
            <person name="Lunden K."/>
            <person name="Morin E."/>
            <person name="Murat C."/>
            <person name="Park J."/>
            <person name="Raffaello T."/>
            <person name="Rouze P."/>
            <person name="Salamov A."/>
            <person name="Schmutz J."/>
            <person name="Solheim H."/>
            <person name="Stahlberg J."/>
            <person name="Velez H."/>
            <person name="de Vries R.P."/>
            <person name="Wiebenga A."/>
            <person name="Woodward S."/>
            <person name="Yakovlev I."/>
            <person name="Garbelotto M."/>
            <person name="Martin F."/>
            <person name="Grigoriev I.V."/>
            <person name="Stenlid J."/>
        </authorList>
    </citation>
    <scope>NUCLEOTIDE SEQUENCE [LARGE SCALE GENOMIC DNA]</scope>
    <source>
        <strain evidence="5 6">TC 32-1</strain>
    </source>
</reference>
<dbReference type="SUPFAM" id="SSF55729">
    <property type="entry name" value="Acyl-CoA N-acyltransferases (Nat)"/>
    <property type="match status" value="1"/>
</dbReference>
<dbReference type="InterPro" id="IPR000182">
    <property type="entry name" value="GNAT_dom"/>
</dbReference>
<keyword evidence="2" id="KW-0012">Acyltransferase</keyword>
<dbReference type="GeneID" id="20675555"/>
<dbReference type="PANTHER" id="PTHR43877:SF2">
    <property type="entry name" value="AMINOALKYLPHOSPHONATE N-ACETYLTRANSFERASE-RELATED"/>
    <property type="match status" value="1"/>
</dbReference>
<proteinExistence type="predicted"/>
<protein>
    <recommendedName>
        <fullName evidence="4">N-acetyltransferase domain-containing protein</fullName>
    </recommendedName>
</protein>
<dbReference type="OrthoDB" id="9975416at2759"/>
<dbReference type="Pfam" id="PF00583">
    <property type="entry name" value="Acetyltransf_1"/>
    <property type="match status" value="1"/>
</dbReference>
<dbReference type="STRING" id="747525.W4KDP5"/>
<dbReference type="PROSITE" id="PS51186">
    <property type="entry name" value="GNAT"/>
    <property type="match status" value="1"/>
</dbReference>
<accession>W4KDP5</accession>
<evidence type="ECO:0000313" key="5">
    <source>
        <dbReference type="EMBL" id="ETW83918.1"/>
    </source>
</evidence>
<dbReference type="eggNOG" id="ENOG502SAUS">
    <property type="taxonomic scope" value="Eukaryota"/>
</dbReference>
<feature type="region of interest" description="Disordered" evidence="3">
    <location>
        <begin position="110"/>
        <end position="144"/>
    </location>
</feature>
<dbReference type="InterPro" id="IPR016181">
    <property type="entry name" value="Acyl_CoA_acyltransferase"/>
</dbReference>
<evidence type="ECO:0000313" key="6">
    <source>
        <dbReference type="Proteomes" id="UP000030671"/>
    </source>
</evidence>
<dbReference type="InterPro" id="IPR050832">
    <property type="entry name" value="Bact_Acetyltransf"/>
</dbReference>
<dbReference type="EMBL" id="KI925456">
    <property type="protein sequence ID" value="ETW83918.1"/>
    <property type="molecule type" value="Genomic_DNA"/>
</dbReference>
<feature type="domain" description="N-acetyltransferase" evidence="4">
    <location>
        <begin position="90"/>
        <end position="246"/>
    </location>
</feature>
<dbReference type="PANTHER" id="PTHR43877">
    <property type="entry name" value="AMINOALKYLPHOSPHONATE N-ACETYLTRANSFERASE-RELATED-RELATED"/>
    <property type="match status" value="1"/>
</dbReference>